<dbReference type="PANTHER" id="PTHR10908">
    <property type="entry name" value="SEROTONIN N-ACETYLTRANSFERASE"/>
    <property type="match status" value="1"/>
</dbReference>
<dbReference type="PANTHER" id="PTHR10908:SF0">
    <property type="entry name" value="SEROTONIN N-ACETYLTRANSFERASE"/>
    <property type="match status" value="1"/>
</dbReference>
<dbReference type="InterPro" id="IPR000182">
    <property type="entry name" value="GNAT_dom"/>
</dbReference>
<protein>
    <submittedName>
        <fullName evidence="4">Acetyltransferase (GNAT family protein)</fullName>
    </submittedName>
</protein>
<evidence type="ECO:0000259" key="3">
    <source>
        <dbReference type="PROSITE" id="PS51186"/>
    </source>
</evidence>
<dbReference type="Proteomes" id="UP000000442">
    <property type="component" value="Chromosome"/>
</dbReference>
<accession>C0QJX3</accession>
<gene>
    <name evidence="4" type="ordered locus">HRM2_29110</name>
</gene>
<dbReference type="OrthoDB" id="9800962at2"/>
<sequence>MKIRTVQAKDIDACHLIEQHCFTQSEAASLDSIKERATVYPSGFIVAELDHRVVGMINSGATDSDDITDEAFKKLIGHREDGRNIVIFSVSVAPKFQGKKIASRLMSRFVERSRELNKEKILLLCKTDLIPFYERLGFTLGGISTSTHGGFEWHEMIYTLKNTNN</sequence>
<evidence type="ECO:0000256" key="2">
    <source>
        <dbReference type="ARBA" id="ARBA00023315"/>
    </source>
</evidence>
<keyword evidence="1" id="KW-0808">Transferase</keyword>
<dbReference type="STRING" id="177437.HRM2_29110"/>
<reference evidence="4 5" key="1">
    <citation type="journal article" date="2009" name="Environ. Microbiol.">
        <title>Genome sequence of Desulfobacterium autotrophicum HRM2, a marine sulfate reducer oxidizing organic carbon completely to carbon dioxide.</title>
        <authorList>
            <person name="Strittmatter A.W."/>
            <person name="Liesegang H."/>
            <person name="Rabus R."/>
            <person name="Decker I."/>
            <person name="Amann J."/>
            <person name="Andres S."/>
            <person name="Henne A."/>
            <person name="Fricke W.F."/>
            <person name="Martinez-Arias R."/>
            <person name="Bartels D."/>
            <person name="Goesmann A."/>
            <person name="Krause L."/>
            <person name="Puehler A."/>
            <person name="Klenk H.P."/>
            <person name="Richter M."/>
            <person name="Schuler M."/>
            <person name="Gloeckner F.O."/>
            <person name="Meyerdierks A."/>
            <person name="Gottschalk G."/>
            <person name="Amann R."/>
        </authorList>
    </citation>
    <scope>NUCLEOTIDE SEQUENCE [LARGE SCALE GENOMIC DNA]</scope>
    <source>
        <strain evidence="5">ATCC 43914 / DSM 3382 / HRM2</strain>
    </source>
</reference>
<evidence type="ECO:0000313" key="5">
    <source>
        <dbReference type="Proteomes" id="UP000000442"/>
    </source>
</evidence>
<keyword evidence="2" id="KW-0012">Acyltransferase</keyword>
<dbReference type="Gene3D" id="3.40.630.30">
    <property type="match status" value="1"/>
</dbReference>
<dbReference type="HOGENOM" id="CLU_061829_2_0_7"/>
<evidence type="ECO:0000256" key="1">
    <source>
        <dbReference type="ARBA" id="ARBA00022679"/>
    </source>
</evidence>
<dbReference type="eggNOG" id="COG0456">
    <property type="taxonomic scope" value="Bacteria"/>
</dbReference>
<proteinExistence type="predicted"/>
<dbReference type="SUPFAM" id="SSF55729">
    <property type="entry name" value="Acyl-CoA N-acyltransferases (Nat)"/>
    <property type="match status" value="1"/>
</dbReference>
<dbReference type="GO" id="GO:0008080">
    <property type="term" value="F:N-acetyltransferase activity"/>
    <property type="evidence" value="ECO:0007669"/>
    <property type="project" value="UniProtKB-ARBA"/>
</dbReference>
<dbReference type="AlphaFoldDB" id="C0QJX3"/>
<dbReference type="EMBL" id="CP001087">
    <property type="protein sequence ID" value="ACN15999.1"/>
    <property type="molecule type" value="Genomic_DNA"/>
</dbReference>
<dbReference type="Pfam" id="PF00583">
    <property type="entry name" value="Acetyltransf_1"/>
    <property type="match status" value="1"/>
</dbReference>
<dbReference type="InterPro" id="IPR016181">
    <property type="entry name" value="Acyl_CoA_acyltransferase"/>
</dbReference>
<keyword evidence="5" id="KW-1185">Reference proteome</keyword>
<name>C0QJX3_DESAH</name>
<feature type="domain" description="N-acetyltransferase" evidence="3">
    <location>
        <begin position="1"/>
        <end position="161"/>
    </location>
</feature>
<dbReference type="KEGG" id="dat:HRM2_29110"/>
<dbReference type="InterPro" id="IPR051635">
    <property type="entry name" value="SNAT-like"/>
</dbReference>
<organism evidence="4 5">
    <name type="scientific">Desulforapulum autotrophicum (strain ATCC 43914 / DSM 3382 / VKM B-1955 / HRM2)</name>
    <name type="common">Desulfobacterium autotrophicum</name>
    <dbReference type="NCBI Taxonomy" id="177437"/>
    <lineage>
        <taxon>Bacteria</taxon>
        <taxon>Pseudomonadati</taxon>
        <taxon>Thermodesulfobacteriota</taxon>
        <taxon>Desulfobacteria</taxon>
        <taxon>Desulfobacterales</taxon>
        <taxon>Desulfobacteraceae</taxon>
        <taxon>Desulforapulum</taxon>
    </lineage>
</organism>
<dbReference type="PROSITE" id="PS51186">
    <property type="entry name" value="GNAT"/>
    <property type="match status" value="1"/>
</dbReference>
<dbReference type="CDD" id="cd04301">
    <property type="entry name" value="NAT_SF"/>
    <property type="match status" value="1"/>
</dbReference>
<dbReference type="RefSeq" id="WP_015904761.1">
    <property type="nucleotide sequence ID" value="NC_012108.1"/>
</dbReference>
<evidence type="ECO:0000313" key="4">
    <source>
        <dbReference type="EMBL" id="ACN15999.1"/>
    </source>
</evidence>